<name>A0A852R1P0_9ACTN</name>
<feature type="transmembrane region" description="Helical" evidence="1">
    <location>
        <begin position="21"/>
        <end position="41"/>
    </location>
</feature>
<dbReference type="Proteomes" id="UP000582231">
    <property type="component" value="Unassembled WGS sequence"/>
</dbReference>
<keyword evidence="3" id="KW-1185">Reference proteome</keyword>
<protein>
    <recommendedName>
        <fullName evidence="4">PH domain-containing protein</fullName>
    </recommendedName>
</protein>
<evidence type="ECO:0008006" key="4">
    <source>
        <dbReference type="Google" id="ProtNLM"/>
    </source>
</evidence>
<comment type="caution">
    <text evidence="2">The sequence shown here is derived from an EMBL/GenBank/DDBJ whole genome shotgun (WGS) entry which is preliminary data.</text>
</comment>
<accession>A0A852R1P0</accession>
<sequence length="191" mass="20772">MGDDARVRWSGPGVWRPGPGLRIAWLVIGVLFVSGTTWLYLDGEVLSDGDVPLFAVSDLVAVVVLPVVLLRWRLVLTGDELVRVFFRIRRIPLREVVDARNVSRQGLTFVCADGRELTFGGVANSAWGHRRTTPTRADLVARAVLSAAATAQGEEPPVDYRLPPMTGLKQEIIEQGIVGGIVGGIVAFFRS</sequence>
<reference evidence="2 3" key="1">
    <citation type="submission" date="2020-07" db="EMBL/GenBank/DDBJ databases">
        <title>Sequencing the genomes of 1000 actinobacteria strains.</title>
        <authorList>
            <person name="Klenk H.-P."/>
        </authorList>
    </citation>
    <scope>NUCLEOTIDE SEQUENCE [LARGE SCALE GENOMIC DNA]</scope>
    <source>
        <strain evidence="2 3">DSM 19082</strain>
    </source>
</reference>
<keyword evidence="1" id="KW-0472">Membrane</keyword>
<keyword evidence="1" id="KW-0812">Transmembrane</keyword>
<evidence type="ECO:0000313" key="2">
    <source>
        <dbReference type="EMBL" id="NYD28663.1"/>
    </source>
</evidence>
<organism evidence="2 3">
    <name type="scientific">Nocardioides kongjuensis</name>
    <dbReference type="NCBI Taxonomy" id="349522"/>
    <lineage>
        <taxon>Bacteria</taxon>
        <taxon>Bacillati</taxon>
        <taxon>Actinomycetota</taxon>
        <taxon>Actinomycetes</taxon>
        <taxon>Propionibacteriales</taxon>
        <taxon>Nocardioidaceae</taxon>
        <taxon>Nocardioides</taxon>
    </lineage>
</organism>
<gene>
    <name evidence="2" type="ORF">BJ958_000209</name>
</gene>
<dbReference type="EMBL" id="JACCBF010000001">
    <property type="protein sequence ID" value="NYD28663.1"/>
    <property type="molecule type" value="Genomic_DNA"/>
</dbReference>
<dbReference type="AlphaFoldDB" id="A0A852R1P0"/>
<evidence type="ECO:0000313" key="3">
    <source>
        <dbReference type="Proteomes" id="UP000582231"/>
    </source>
</evidence>
<dbReference type="RefSeq" id="WP_179724765.1">
    <property type="nucleotide sequence ID" value="NZ_BAABEF010000001.1"/>
</dbReference>
<proteinExistence type="predicted"/>
<keyword evidence="1" id="KW-1133">Transmembrane helix</keyword>
<feature type="transmembrane region" description="Helical" evidence="1">
    <location>
        <begin position="53"/>
        <end position="72"/>
    </location>
</feature>
<evidence type="ECO:0000256" key="1">
    <source>
        <dbReference type="SAM" id="Phobius"/>
    </source>
</evidence>